<dbReference type="GO" id="GO:0002161">
    <property type="term" value="F:aminoacyl-tRNA deacylase activity"/>
    <property type="evidence" value="ECO:0007669"/>
    <property type="project" value="TreeGrafter"/>
</dbReference>
<dbReference type="InterPro" id="IPR018164">
    <property type="entry name" value="Ala-tRNA-synth_IIc_N"/>
</dbReference>
<dbReference type="PANTHER" id="PTHR11777">
    <property type="entry name" value="ALANYL-TRNA SYNTHETASE"/>
    <property type="match status" value="1"/>
</dbReference>
<dbReference type="SUPFAM" id="SSF55186">
    <property type="entry name" value="ThrRS/AlaRS common domain"/>
    <property type="match status" value="1"/>
</dbReference>
<dbReference type="GO" id="GO:0009507">
    <property type="term" value="C:chloroplast"/>
    <property type="evidence" value="ECO:0007669"/>
    <property type="project" value="TreeGrafter"/>
</dbReference>
<dbReference type="Gene3D" id="3.10.310.40">
    <property type="match status" value="1"/>
</dbReference>
<evidence type="ECO:0000256" key="8">
    <source>
        <dbReference type="ARBA" id="ARBA00022884"/>
    </source>
</evidence>
<dbReference type="InterPro" id="IPR003156">
    <property type="entry name" value="DHHA1_dom"/>
</dbReference>
<accession>A0A843W792</accession>
<keyword evidence="3" id="KW-0963">Cytoplasm</keyword>
<dbReference type="GO" id="GO:0005739">
    <property type="term" value="C:mitochondrion"/>
    <property type="evidence" value="ECO:0007669"/>
    <property type="project" value="TreeGrafter"/>
</dbReference>
<dbReference type="Pfam" id="PF01411">
    <property type="entry name" value="tRNA-synt_2c"/>
    <property type="match status" value="1"/>
</dbReference>
<dbReference type="Pfam" id="PF26023">
    <property type="entry name" value="ALA1"/>
    <property type="match status" value="1"/>
</dbReference>
<evidence type="ECO:0000256" key="6">
    <source>
        <dbReference type="ARBA" id="ARBA00022741"/>
    </source>
</evidence>
<dbReference type="Pfam" id="PF07973">
    <property type="entry name" value="tRNA_SAD"/>
    <property type="match status" value="1"/>
</dbReference>
<dbReference type="GO" id="GO:0004813">
    <property type="term" value="F:alanine-tRNA ligase activity"/>
    <property type="evidence" value="ECO:0007669"/>
    <property type="project" value="UniProtKB-EC"/>
</dbReference>
<feature type="domain" description="Alanyl-transfer RNA synthetases family profile" evidence="11">
    <location>
        <begin position="1"/>
        <end position="345"/>
    </location>
</feature>
<keyword evidence="9" id="KW-0648">Protein biosynthesis</keyword>
<dbReference type="InterPro" id="IPR009000">
    <property type="entry name" value="Transl_B-barrel_sf"/>
</dbReference>
<dbReference type="EMBL" id="NMUH01003745">
    <property type="protein sequence ID" value="MQM06933.1"/>
    <property type="molecule type" value="Genomic_DNA"/>
</dbReference>
<sequence>MAEERGLTVDIDGFNVAMEEARQKARSARNKQIGEAIAMDADATSELRRKGVAPTDDSVKYIWNQDHKSVIKAIYTGAEFQETATAGVDVGIILESTSFYAEQGGQINDTGSIEGTCGLFNVTNVQIYGGFVLHIGCFVQESGVLSVGDRVVCKVDYGRRTLIAPNHTCTHMLNFALREILGDHVDQKGSIVLPEKLRFDFSHGKPIQPEELQKIESIVNQQIEDQLDVFASETKLADAKSIVGLRAVFGEVYPDPVRVVSIGQKVEDLLLDPSNKEWLSISTELCGGITINVLILLPSQHETGTHISNTREAKSFALLSEEGIAKGVRRITAVTTDCAINALELAHSFNREIDDASKTDGGLLEKKVASLKSRIEAAAIPAVCKASLKVRLSQLQDQIMASQKKLGKQNIQKAVEVATQMAETAASEGKAFCVTKVEVGLDASAVREAVLKVMDQKGIPVMVFSMDEASNKAVVYAGVPDKITKDDVAVKWVKAALGPIKGKGGGKGGLAQGQGVDASGLEEAINVAEQFAKMELS</sequence>
<comment type="caution">
    <text evidence="12">The sequence shown here is derived from an EMBL/GenBank/DDBJ whole genome shotgun (WGS) entry which is preliminary data.</text>
</comment>
<dbReference type="GO" id="GO:0000049">
    <property type="term" value="F:tRNA binding"/>
    <property type="evidence" value="ECO:0007669"/>
    <property type="project" value="UniProtKB-KW"/>
</dbReference>
<dbReference type="InterPro" id="IPR012947">
    <property type="entry name" value="tRNA_SAD"/>
</dbReference>
<dbReference type="Gene3D" id="2.40.30.130">
    <property type="match status" value="1"/>
</dbReference>
<keyword evidence="10" id="KW-0030">Aminoacyl-tRNA synthetase</keyword>
<keyword evidence="7" id="KW-0067">ATP-binding</keyword>
<dbReference type="SUPFAM" id="SSF50447">
    <property type="entry name" value="Translation proteins"/>
    <property type="match status" value="1"/>
</dbReference>
<dbReference type="InterPro" id="IPR018165">
    <property type="entry name" value="Ala-tRNA-synth_IIc_core"/>
</dbReference>
<dbReference type="PROSITE" id="PS50860">
    <property type="entry name" value="AA_TRNA_LIGASE_II_ALA"/>
    <property type="match status" value="1"/>
</dbReference>
<organism evidence="12 13">
    <name type="scientific">Colocasia esculenta</name>
    <name type="common">Wild taro</name>
    <name type="synonym">Arum esculentum</name>
    <dbReference type="NCBI Taxonomy" id="4460"/>
    <lineage>
        <taxon>Eukaryota</taxon>
        <taxon>Viridiplantae</taxon>
        <taxon>Streptophyta</taxon>
        <taxon>Embryophyta</taxon>
        <taxon>Tracheophyta</taxon>
        <taxon>Spermatophyta</taxon>
        <taxon>Magnoliopsida</taxon>
        <taxon>Liliopsida</taxon>
        <taxon>Araceae</taxon>
        <taxon>Aroideae</taxon>
        <taxon>Colocasieae</taxon>
        <taxon>Colocasia</taxon>
    </lineage>
</organism>
<evidence type="ECO:0000256" key="9">
    <source>
        <dbReference type="ARBA" id="ARBA00022917"/>
    </source>
</evidence>
<dbReference type="OrthoDB" id="2423964at2759"/>
<dbReference type="GO" id="GO:0005524">
    <property type="term" value="F:ATP binding"/>
    <property type="evidence" value="ECO:0007669"/>
    <property type="project" value="UniProtKB-KW"/>
</dbReference>
<evidence type="ECO:0000256" key="2">
    <source>
        <dbReference type="ARBA" id="ARBA00013168"/>
    </source>
</evidence>
<keyword evidence="13" id="KW-1185">Reference proteome</keyword>
<keyword evidence="4" id="KW-0820">tRNA-binding</keyword>
<dbReference type="Pfam" id="PF02272">
    <property type="entry name" value="DHHA1"/>
    <property type="match status" value="1"/>
</dbReference>
<keyword evidence="6" id="KW-0547">Nucleotide-binding</keyword>
<dbReference type="Gene3D" id="3.30.980.10">
    <property type="entry name" value="Threonyl-trna Synthetase, Chain A, domain 2"/>
    <property type="match status" value="2"/>
</dbReference>
<dbReference type="EC" id="6.1.1.7" evidence="2"/>
<keyword evidence="8" id="KW-0694">RNA-binding</keyword>
<dbReference type="InterPro" id="IPR050058">
    <property type="entry name" value="Ala-tRNA_ligase"/>
</dbReference>
<dbReference type="GO" id="GO:0006419">
    <property type="term" value="P:alanyl-tRNA aminoacylation"/>
    <property type="evidence" value="ECO:0007669"/>
    <property type="project" value="InterPro"/>
</dbReference>
<comment type="similarity">
    <text evidence="1">Belongs to the class-II aminoacyl-tRNA synthetase family. Alax-L subfamily.</text>
</comment>
<evidence type="ECO:0000256" key="10">
    <source>
        <dbReference type="ARBA" id="ARBA00023146"/>
    </source>
</evidence>
<evidence type="ECO:0000313" key="12">
    <source>
        <dbReference type="EMBL" id="MQM06933.1"/>
    </source>
</evidence>
<gene>
    <name evidence="12" type="ORF">Taro_039764</name>
</gene>
<dbReference type="FunFam" id="3.10.310.40:FF:000003">
    <property type="entry name" value="Alanine--tRNA ligase"/>
    <property type="match status" value="1"/>
</dbReference>
<dbReference type="SMART" id="SM00863">
    <property type="entry name" value="tRNA_SAD"/>
    <property type="match status" value="1"/>
</dbReference>
<evidence type="ECO:0000259" key="11">
    <source>
        <dbReference type="PROSITE" id="PS50860"/>
    </source>
</evidence>
<dbReference type="AlphaFoldDB" id="A0A843W792"/>
<evidence type="ECO:0000256" key="4">
    <source>
        <dbReference type="ARBA" id="ARBA00022555"/>
    </source>
</evidence>
<dbReference type="FunFam" id="3.30.980.10:FF:000004">
    <property type="entry name" value="Alanine--tRNA ligase, cytoplasmic"/>
    <property type="match status" value="1"/>
</dbReference>
<evidence type="ECO:0000256" key="3">
    <source>
        <dbReference type="ARBA" id="ARBA00022490"/>
    </source>
</evidence>
<evidence type="ECO:0000256" key="5">
    <source>
        <dbReference type="ARBA" id="ARBA00022598"/>
    </source>
</evidence>
<dbReference type="InterPro" id="IPR018163">
    <property type="entry name" value="Thr/Ala-tRNA-synth_IIc_edit"/>
</dbReference>
<dbReference type="Proteomes" id="UP000652761">
    <property type="component" value="Unassembled WGS sequence"/>
</dbReference>
<dbReference type="InterPro" id="IPR059090">
    <property type="entry name" value="ALA1_helical"/>
</dbReference>
<reference evidence="12" key="1">
    <citation type="submission" date="2017-07" db="EMBL/GenBank/DDBJ databases">
        <title>Taro Niue Genome Assembly and Annotation.</title>
        <authorList>
            <person name="Atibalentja N."/>
            <person name="Keating K."/>
            <person name="Fields C.J."/>
        </authorList>
    </citation>
    <scope>NUCLEOTIDE SEQUENCE</scope>
    <source>
        <strain evidence="12">Niue_2</strain>
        <tissue evidence="12">Leaf</tissue>
    </source>
</reference>
<name>A0A843W792_COLES</name>
<dbReference type="PANTHER" id="PTHR11777:SF9">
    <property type="entry name" value="ALANINE--TRNA LIGASE, CYTOPLASMIC"/>
    <property type="match status" value="1"/>
</dbReference>
<evidence type="ECO:0000313" key="13">
    <source>
        <dbReference type="Proteomes" id="UP000652761"/>
    </source>
</evidence>
<protein>
    <recommendedName>
        <fullName evidence="2">alanine--tRNA ligase</fullName>
        <ecNumber evidence="2">6.1.1.7</ecNumber>
    </recommendedName>
</protein>
<dbReference type="FunFam" id="2.40.30.130:FF:000004">
    <property type="entry name" value="Alanine--tRNA ligase"/>
    <property type="match status" value="1"/>
</dbReference>
<evidence type="ECO:0000256" key="7">
    <source>
        <dbReference type="ARBA" id="ARBA00022840"/>
    </source>
</evidence>
<evidence type="ECO:0000256" key="1">
    <source>
        <dbReference type="ARBA" id="ARBA00008429"/>
    </source>
</evidence>
<proteinExistence type="inferred from homology"/>
<keyword evidence="5" id="KW-0436">Ligase</keyword>